<dbReference type="SUPFAM" id="SSF111369">
    <property type="entry name" value="HlyD-like secretion proteins"/>
    <property type="match status" value="1"/>
</dbReference>
<evidence type="ECO:0000256" key="2">
    <source>
        <dbReference type="SAM" id="Coils"/>
    </source>
</evidence>
<comment type="subcellular location">
    <subcellularLocation>
        <location evidence="1">Cell envelope</location>
    </subcellularLocation>
</comment>
<reference evidence="6" key="1">
    <citation type="submission" date="2021-04" db="EMBL/GenBank/DDBJ databases">
        <title>Ouciella asimina sp. nov., isolated from the surface seawater in the hydrothermal field of Okinawa Trough.</title>
        <authorList>
            <person name="Shuang W."/>
        </authorList>
    </citation>
    <scope>NUCLEOTIDE SEQUENCE</scope>
    <source>
        <strain evidence="6">LXI357</strain>
    </source>
</reference>
<evidence type="ECO:0000256" key="1">
    <source>
        <dbReference type="ARBA" id="ARBA00004196"/>
    </source>
</evidence>
<evidence type="ECO:0000259" key="5">
    <source>
        <dbReference type="Pfam" id="PF25963"/>
    </source>
</evidence>
<keyword evidence="2" id="KW-0175">Coiled coil</keyword>
<dbReference type="AlphaFoldDB" id="A0A8T4IHL1"/>
<dbReference type="Gene3D" id="2.40.50.100">
    <property type="match status" value="1"/>
</dbReference>
<dbReference type="PANTHER" id="PTHR30386">
    <property type="entry name" value="MEMBRANE FUSION SUBUNIT OF EMRAB-TOLC MULTIDRUG EFFLUX PUMP"/>
    <property type="match status" value="1"/>
</dbReference>
<feature type="coiled-coil region" evidence="2">
    <location>
        <begin position="119"/>
        <end position="205"/>
    </location>
</feature>
<evidence type="ECO:0000313" key="7">
    <source>
        <dbReference type="Proteomes" id="UP000676996"/>
    </source>
</evidence>
<proteinExistence type="predicted"/>
<keyword evidence="3" id="KW-0472">Membrane</keyword>
<feature type="domain" description="p-hydroxybenzoic acid efflux pump subunit AaeA-like beta-barrel" evidence="5">
    <location>
        <begin position="275"/>
        <end position="363"/>
    </location>
</feature>
<evidence type="ECO:0000313" key="6">
    <source>
        <dbReference type="EMBL" id="MBR0551779.1"/>
    </source>
</evidence>
<organism evidence="6 7">
    <name type="scientific">Stakelama marina</name>
    <dbReference type="NCBI Taxonomy" id="2826939"/>
    <lineage>
        <taxon>Bacteria</taxon>
        <taxon>Pseudomonadati</taxon>
        <taxon>Pseudomonadota</taxon>
        <taxon>Alphaproteobacteria</taxon>
        <taxon>Sphingomonadales</taxon>
        <taxon>Sphingomonadaceae</taxon>
        <taxon>Stakelama</taxon>
    </lineage>
</organism>
<keyword evidence="3" id="KW-0812">Transmembrane</keyword>
<protein>
    <submittedName>
        <fullName evidence="6">HlyD family secretion protein</fullName>
    </submittedName>
</protein>
<dbReference type="EMBL" id="JAGRQC010000001">
    <property type="protein sequence ID" value="MBR0551779.1"/>
    <property type="molecule type" value="Genomic_DNA"/>
</dbReference>
<gene>
    <name evidence="6" type="ORF">J7S20_04585</name>
</gene>
<evidence type="ECO:0000259" key="4">
    <source>
        <dbReference type="Pfam" id="PF25917"/>
    </source>
</evidence>
<dbReference type="Pfam" id="PF25917">
    <property type="entry name" value="BSH_RND"/>
    <property type="match status" value="1"/>
</dbReference>
<dbReference type="Proteomes" id="UP000676996">
    <property type="component" value="Unassembled WGS sequence"/>
</dbReference>
<dbReference type="RefSeq" id="WP_284053042.1">
    <property type="nucleotide sequence ID" value="NZ_JAGRQC010000001.1"/>
</dbReference>
<dbReference type="Gene3D" id="1.10.287.470">
    <property type="entry name" value="Helix hairpin bin"/>
    <property type="match status" value="1"/>
</dbReference>
<dbReference type="PANTHER" id="PTHR30386:SF19">
    <property type="entry name" value="MULTIDRUG EXPORT PROTEIN EMRA-RELATED"/>
    <property type="match status" value="1"/>
</dbReference>
<dbReference type="InterPro" id="IPR058625">
    <property type="entry name" value="MdtA-like_BSH"/>
</dbReference>
<dbReference type="InterPro" id="IPR050739">
    <property type="entry name" value="MFP"/>
</dbReference>
<evidence type="ECO:0000256" key="3">
    <source>
        <dbReference type="SAM" id="Phobius"/>
    </source>
</evidence>
<dbReference type="SUPFAM" id="SSF56954">
    <property type="entry name" value="Outer membrane efflux proteins (OEP)"/>
    <property type="match status" value="1"/>
</dbReference>
<dbReference type="Pfam" id="PF25963">
    <property type="entry name" value="Beta-barrel_AAEA"/>
    <property type="match status" value="1"/>
</dbReference>
<dbReference type="GO" id="GO:0055085">
    <property type="term" value="P:transmembrane transport"/>
    <property type="evidence" value="ECO:0007669"/>
    <property type="project" value="InterPro"/>
</dbReference>
<name>A0A8T4IHL1_9SPHN</name>
<accession>A0A8T4IHL1</accession>
<comment type="caution">
    <text evidence="6">The sequence shown here is derived from an EMBL/GenBank/DDBJ whole genome shotgun (WGS) entry which is preliminary data.</text>
</comment>
<sequence length="371" mass="39973">MAEADPKIRAEDSPAIDYPAEPEEFAAGAAVAPDRKKRRWKRPLLMISLPLIVAAIAGYVWLTSGRFVSTDNAYVSQDKVAVSSDVAGRIVKVDVDENQHVNKGDLLFQIDPDPYRIALNQANAQIADAQVQVATLRSNYAGTSADIEAARDRIQQAQEDYDRQAALMKRGFTTRARLQEAQHAVEQAKAQLQSAQASAAEAKAKLSSGSAVPGENPAIAAAKVARDKAQLDLSRTKVYAPVAGTVTQTDRLVVGQQMMTGLPAVTIVADNRSWIEANFKETDLQKMRPGQPAEITFDAYPDVKLKGHVASIGAGTGSEFSVIPAQNATGNWVKVTQRVPVRIAIDDKSPRQLIAGISASVTVDVRDHGQR</sequence>
<dbReference type="Gene3D" id="2.40.30.170">
    <property type="match status" value="1"/>
</dbReference>
<feature type="domain" description="Multidrug resistance protein MdtA-like barrel-sandwich hybrid" evidence="4">
    <location>
        <begin position="79"/>
        <end position="268"/>
    </location>
</feature>
<dbReference type="InterPro" id="IPR058634">
    <property type="entry name" value="AaeA-lik-b-barrel"/>
</dbReference>
<feature type="transmembrane region" description="Helical" evidence="3">
    <location>
        <begin position="44"/>
        <end position="62"/>
    </location>
</feature>
<dbReference type="GO" id="GO:0030313">
    <property type="term" value="C:cell envelope"/>
    <property type="evidence" value="ECO:0007669"/>
    <property type="project" value="UniProtKB-SubCell"/>
</dbReference>
<keyword evidence="3" id="KW-1133">Transmembrane helix</keyword>
<keyword evidence="7" id="KW-1185">Reference proteome</keyword>